<feature type="region of interest" description="Disordered" evidence="1">
    <location>
        <begin position="77"/>
        <end position="100"/>
    </location>
</feature>
<accession>A0A2N5THC2</accession>
<comment type="caution">
    <text evidence="2">The sequence shown here is derived from an EMBL/GenBank/DDBJ whole genome shotgun (WGS) entry which is preliminary data.</text>
</comment>
<proteinExistence type="predicted"/>
<evidence type="ECO:0008006" key="4">
    <source>
        <dbReference type="Google" id="ProtNLM"/>
    </source>
</evidence>
<organism evidence="2 3">
    <name type="scientific">Puccinia coronata f. sp. avenae</name>
    <dbReference type="NCBI Taxonomy" id="200324"/>
    <lineage>
        <taxon>Eukaryota</taxon>
        <taxon>Fungi</taxon>
        <taxon>Dikarya</taxon>
        <taxon>Basidiomycota</taxon>
        <taxon>Pucciniomycotina</taxon>
        <taxon>Pucciniomycetes</taxon>
        <taxon>Pucciniales</taxon>
        <taxon>Pucciniaceae</taxon>
        <taxon>Puccinia</taxon>
    </lineage>
</organism>
<sequence length="100" mass="11074">MAAKVDKLIYKKTGVQLRISQNHIRCFCHKVALILNAGLKALEVSSDGITKTKNSTLGFVPGLSSICEQSEEIVDEEENNEFGLDNVNDLDIDEADQQEH</sequence>
<dbReference type="EMBL" id="PGCI01000603">
    <property type="protein sequence ID" value="PLW24788.1"/>
    <property type="molecule type" value="Genomic_DNA"/>
</dbReference>
<dbReference type="AlphaFoldDB" id="A0A2N5THC2"/>
<evidence type="ECO:0000313" key="3">
    <source>
        <dbReference type="Proteomes" id="UP000235392"/>
    </source>
</evidence>
<evidence type="ECO:0000313" key="2">
    <source>
        <dbReference type="EMBL" id="PLW24788.1"/>
    </source>
</evidence>
<protein>
    <recommendedName>
        <fullName evidence="4">HAT C-terminal dimerisation domain-containing protein</fullName>
    </recommendedName>
</protein>
<dbReference type="Proteomes" id="UP000235392">
    <property type="component" value="Unassembled WGS sequence"/>
</dbReference>
<feature type="compositionally biased region" description="Acidic residues" evidence="1">
    <location>
        <begin position="88"/>
        <end position="100"/>
    </location>
</feature>
<gene>
    <name evidence="2" type="ORF">PCASD_26328</name>
</gene>
<name>A0A2N5THC2_9BASI</name>
<reference evidence="2 3" key="1">
    <citation type="submission" date="2017-11" db="EMBL/GenBank/DDBJ databases">
        <title>De novo assembly and phasing of dikaryotic genomes from two isolates of Puccinia coronata f. sp. avenae, the causal agent of oat crown rust.</title>
        <authorList>
            <person name="Miller M.E."/>
            <person name="Zhang Y."/>
            <person name="Omidvar V."/>
            <person name="Sperschneider J."/>
            <person name="Schwessinger B."/>
            <person name="Raley C."/>
            <person name="Palmer J.M."/>
            <person name="Garnica D."/>
            <person name="Upadhyaya N."/>
            <person name="Rathjen J."/>
            <person name="Taylor J.M."/>
            <person name="Park R.F."/>
            <person name="Dodds P.N."/>
            <person name="Hirsch C.D."/>
            <person name="Kianian S.F."/>
            <person name="Figueroa M."/>
        </authorList>
    </citation>
    <scope>NUCLEOTIDE SEQUENCE [LARGE SCALE GENOMIC DNA]</scope>
    <source>
        <strain evidence="2">12SD80</strain>
    </source>
</reference>
<evidence type="ECO:0000256" key="1">
    <source>
        <dbReference type="SAM" id="MobiDB-lite"/>
    </source>
</evidence>